<sequence>MPGLSASELPPETLHPGDTLEYYCHAFVFGERNSHRVAIVTMVDATEGAEYPVDVDTGDVITRAMMTKRLADRFGKPFIPEATKRQKLRTSRKRRDQAKCAITSSGSAIYHAKTVKAVKFKTLLSSPEVKRRLKNLRARRTTYPDPTAKEERELLQEIPWPAGIEEITTCKRNEVKFPDIGKFDSCECIGDYCWNVCRNVDSATFWTPRVCNLGARCSNASPTKTTLKLLDTRRADLVSTLQPILTLETS</sequence>
<dbReference type="VEuPathDB" id="FungiDB:PC110_g6006"/>
<dbReference type="OrthoDB" id="101429at2759"/>
<evidence type="ECO:0000313" key="2">
    <source>
        <dbReference type="Proteomes" id="UP000251314"/>
    </source>
</evidence>
<dbReference type="STRING" id="29920.A0A329SQ98"/>
<gene>
    <name evidence="1" type="ORF">PC110_g6006</name>
</gene>
<dbReference type="Proteomes" id="UP000251314">
    <property type="component" value="Unassembled WGS sequence"/>
</dbReference>
<keyword evidence="2" id="KW-1185">Reference proteome</keyword>
<comment type="caution">
    <text evidence="1">The sequence shown here is derived from an EMBL/GenBank/DDBJ whole genome shotgun (WGS) entry which is preliminary data.</text>
</comment>
<name>A0A329SQ98_9STRA</name>
<dbReference type="AlphaFoldDB" id="A0A329SQ98"/>
<evidence type="ECO:0000313" key="1">
    <source>
        <dbReference type="EMBL" id="RAW37762.1"/>
    </source>
</evidence>
<proteinExistence type="predicted"/>
<dbReference type="EMBL" id="MJFZ01000104">
    <property type="protein sequence ID" value="RAW37762.1"/>
    <property type="molecule type" value="Genomic_DNA"/>
</dbReference>
<organism evidence="1 2">
    <name type="scientific">Phytophthora cactorum</name>
    <dbReference type="NCBI Taxonomy" id="29920"/>
    <lineage>
        <taxon>Eukaryota</taxon>
        <taxon>Sar</taxon>
        <taxon>Stramenopiles</taxon>
        <taxon>Oomycota</taxon>
        <taxon>Peronosporomycetes</taxon>
        <taxon>Peronosporales</taxon>
        <taxon>Peronosporaceae</taxon>
        <taxon>Phytophthora</taxon>
    </lineage>
</organism>
<accession>A0A329SQ98</accession>
<reference evidence="1 2" key="1">
    <citation type="submission" date="2018-01" db="EMBL/GenBank/DDBJ databases">
        <title>Draft genome of the strawberry crown rot pathogen Phytophthora cactorum.</title>
        <authorList>
            <person name="Armitage A.D."/>
            <person name="Lysoe E."/>
            <person name="Nellist C.F."/>
            <person name="Harrison R.J."/>
            <person name="Brurberg M.B."/>
        </authorList>
    </citation>
    <scope>NUCLEOTIDE SEQUENCE [LARGE SCALE GENOMIC DNA]</scope>
    <source>
        <strain evidence="1 2">10300</strain>
    </source>
</reference>
<protein>
    <submittedName>
        <fullName evidence="1">Uncharacterized protein</fullName>
    </submittedName>
</protein>